<dbReference type="Pfam" id="PF13561">
    <property type="entry name" value="adh_short_C2"/>
    <property type="match status" value="1"/>
</dbReference>
<evidence type="ECO:0008006" key="6">
    <source>
        <dbReference type="Google" id="ProtNLM"/>
    </source>
</evidence>
<dbReference type="SUPFAM" id="SSF51735">
    <property type="entry name" value="NAD(P)-binding Rossmann-fold domains"/>
    <property type="match status" value="1"/>
</dbReference>
<dbReference type="PRINTS" id="PR00081">
    <property type="entry name" value="GDHRDH"/>
</dbReference>
<gene>
    <name evidence="4" type="ORF">P3X46_008890</name>
</gene>
<dbReference type="InterPro" id="IPR002347">
    <property type="entry name" value="SDR_fam"/>
</dbReference>
<proteinExistence type="inferred from homology"/>
<comment type="caution">
    <text evidence="4">The sequence shown here is derived from an EMBL/GenBank/DDBJ whole genome shotgun (WGS) entry which is preliminary data.</text>
</comment>
<dbReference type="PANTHER" id="PTHR42898">
    <property type="entry name" value="TROPINONE REDUCTASE"/>
    <property type="match status" value="1"/>
</dbReference>
<dbReference type="InterPro" id="IPR036291">
    <property type="entry name" value="NAD(P)-bd_dom_sf"/>
</dbReference>
<keyword evidence="1" id="KW-0521">NADP</keyword>
<evidence type="ECO:0000256" key="1">
    <source>
        <dbReference type="ARBA" id="ARBA00022857"/>
    </source>
</evidence>
<evidence type="ECO:0000256" key="2">
    <source>
        <dbReference type="ARBA" id="ARBA00023002"/>
    </source>
</evidence>
<organism evidence="4 5">
    <name type="scientific">Hevea brasiliensis</name>
    <name type="common">Para rubber tree</name>
    <name type="synonym">Siphonia brasiliensis</name>
    <dbReference type="NCBI Taxonomy" id="3981"/>
    <lineage>
        <taxon>Eukaryota</taxon>
        <taxon>Viridiplantae</taxon>
        <taxon>Streptophyta</taxon>
        <taxon>Embryophyta</taxon>
        <taxon>Tracheophyta</taxon>
        <taxon>Spermatophyta</taxon>
        <taxon>Magnoliopsida</taxon>
        <taxon>eudicotyledons</taxon>
        <taxon>Gunneridae</taxon>
        <taxon>Pentapetalae</taxon>
        <taxon>rosids</taxon>
        <taxon>fabids</taxon>
        <taxon>Malpighiales</taxon>
        <taxon>Euphorbiaceae</taxon>
        <taxon>Crotonoideae</taxon>
        <taxon>Micrandreae</taxon>
        <taxon>Hevea</taxon>
    </lineage>
</organism>
<evidence type="ECO:0000313" key="5">
    <source>
        <dbReference type="Proteomes" id="UP001174677"/>
    </source>
</evidence>
<keyword evidence="5" id="KW-1185">Reference proteome</keyword>
<dbReference type="Proteomes" id="UP001174677">
    <property type="component" value="Chromosome 5"/>
</dbReference>
<evidence type="ECO:0000256" key="3">
    <source>
        <dbReference type="ARBA" id="ARBA00025714"/>
    </source>
</evidence>
<dbReference type="EMBL" id="JARPOI010000005">
    <property type="protein sequence ID" value="KAJ9180677.1"/>
    <property type="molecule type" value="Genomic_DNA"/>
</dbReference>
<dbReference type="PRINTS" id="PR00080">
    <property type="entry name" value="SDRFAMILY"/>
</dbReference>
<name>A0ABQ9MK36_HEVBR</name>
<dbReference type="PANTHER" id="PTHR42898:SF101">
    <property type="entry name" value="ENOYL-(ACYL CARRIER) REDUCTASE"/>
    <property type="match status" value="1"/>
</dbReference>
<comment type="similarity">
    <text evidence="3">Belongs to the short-chain dehydrogenases/reductases (SDR) family. SDR65C subfamily.</text>
</comment>
<dbReference type="PROSITE" id="PS00061">
    <property type="entry name" value="ADH_SHORT"/>
    <property type="match status" value="1"/>
</dbReference>
<accession>A0ABQ9MK36</accession>
<evidence type="ECO:0000313" key="4">
    <source>
        <dbReference type="EMBL" id="KAJ9180677.1"/>
    </source>
</evidence>
<reference evidence="4" key="1">
    <citation type="journal article" date="2023" name="Plant Biotechnol. J.">
        <title>Chromosome-level wild Hevea brasiliensis genome provides new tools for genomic-assisted breeding and valuable loci to elevate rubber yield.</title>
        <authorList>
            <person name="Cheng H."/>
            <person name="Song X."/>
            <person name="Hu Y."/>
            <person name="Wu T."/>
            <person name="Yang Q."/>
            <person name="An Z."/>
            <person name="Feng S."/>
            <person name="Deng Z."/>
            <person name="Wu W."/>
            <person name="Zeng X."/>
            <person name="Tu M."/>
            <person name="Wang X."/>
            <person name="Huang H."/>
        </authorList>
    </citation>
    <scope>NUCLEOTIDE SEQUENCE</scope>
    <source>
        <strain evidence="4">MT/VB/25A 57/8</strain>
    </source>
</reference>
<protein>
    <recommendedName>
        <fullName evidence="6">Tropinone reductase I</fullName>
    </recommendedName>
</protein>
<dbReference type="InterPro" id="IPR020904">
    <property type="entry name" value="Sc_DH/Rdtase_CS"/>
</dbReference>
<keyword evidence="2" id="KW-0560">Oxidoreductase</keyword>
<dbReference type="Gene3D" id="3.40.50.720">
    <property type="entry name" value="NAD(P)-binding Rossmann-like Domain"/>
    <property type="match status" value="1"/>
</dbReference>
<dbReference type="InterPro" id="IPR045000">
    <property type="entry name" value="TR"/>
</dbReference>
<sequence length="274" mass="29797">MAEAELNSREKRWSLKGMTAVVTGGTRGIGHAIVEELAGFEVAVHTCSRNQKELDQCLQEWKNKGFKVTGSVCDVSHRDQREKLMQTVSSIFNGKLNILVNNAGIALAKEAVEISPEDISLVMGINFESCYHLCQLSHPLLKASGNGSIINISSIVSIVATSQSAIYAASKGALNQITKNLACEWAKDMIRVNAISPGLIKTPLVENLTEVPELADYIYRLLCRIPMSRFGKPNEISSMVAFLCFPTASYITGQVITVDGGFTVNGFCLPNNKN</sequence>